<feature type="domain" description="Tse2 ADP-ribosyltransferase toxin" evidence="1">
    <location>
        <begin position="36"/>
        <end position="116"/>
    </location>
</feature>
<dbReference type="Pfam" id="PF18648">
    <property type="entry name" value="ADPRTs_Tse2"/>
    <property type="match status" value="1"/>
</dbReference>
<evidence type="ECO:0000313" key="2">
    <source>
        <dbReference type="EMBL" id="GLQ91183.1"/>
    </source>
</evidence>
<accession>A0ABQ5XL01</accession>
<evidence type="ECO:0000313" key="3">
    <source>
        <dbReference type="Proteomes" id="UP001156670"/>
    </source>
</evidence>
<proteinExistence type="predicted"/>
<sequence length="125" mass="14016">MINREFFLVPEEVFRLGNTDNPRLSNVRPRDVDTTDLNGIVVVIANGKGISVFDKEGVMASPMSGWVWRFPPNTPLPVGLKLVNDRPHHFCIAPAQNMPVDKYKGLLEELALKATRVFKKEGKMA</sequence>
<dbReference type="Proteomes" id="UP001156670">
    <property type="component" value="Unassembled WGS sequence"/>
</dbReference>
<name>A0ABQ5XL01_9GAMM</name>
<dbReference type="EMBL" id="BSOB01000003">
    <property type="protein sequence ID" value="GLQ91183.1"/>
    <property type="molecule type" value="Genomic_DNA"/>
</dbReference>
<keyword evidence="3" id="KW-1185">Reference proteome</keyword>
<dbReference type="RefSeq" id="WP_284318962.1">
    <property type="nucleotide sequence ID" value="NZ_BSOB01000003.1"/>
</dbReference>
<reference evidence="3" key="1">
    <citation type="journal article" date="2019" name="Int. J. Syst. Evol. Microbiol.">
        <title>The Global Catalogue of Microorganisms (GCM) 10K type strain sequencing project: providing services to taxonomists for standard genome sequencing and annotation.</title>
        <authorList>
            <consortium name="The Broad Institute Genomics Platform"/>
            <consortium name="The Broad Institute Genome Sequencing Center for Infectious Disease"/>
            <person name="Wu L."/>
            <person name="Ma J."/>
        </authorList>
    </citation>
    <scope>NUCLEOTIDE SEQUENCE [LARGE SCALE GENOMIC DNA]</scope>
    <source>
        <strain evidence="3">NBRC 111980</strain>
    </source>
</reference>
<gene>
    <name evidence="2" type="ORF">GCM10007901_01330</name>
</gene>
<protein>
    <recommendedName>
        <fullName evidence="1">Tse2 ADP-ribosyltransferase toxin domain-containing protein</fullName>
    </recommendedName>
</protein>
<dbReference type="InterPro" id="IPR041018">
    <property type="entry name" value="ADPRTs_Tse2"/>
</dbReference>
<comment type="caution">
    <text evidence="2">The sequence shown here is derived from an EMBL/GenBank/DDBJ whole genome shotgun (WGS) entry which is preliminary data.</text>
</comment>
<evidence type="ECO:0000259" key="1">
    <source>
        <dbReference type="Pfam" id="PF18648"/>
    </source>
</evidence>
<organism evidence="2 3">
    <name type="scientific">Dyella acidisoli</name>
    <dbReference type="NCBI Taxonomy" id="1867834"/>
    <lineage>
        <taxon>Bacteria</taxon>
        <taxon>Pseudomonadati</taxon>
        <taxon>Pseudomonadota</taxon>
        <taxon>Gammaproteobacteria</taxon>
        <taxon>Lysobacterales</taxon>
        <taxon>Rhodanobacteraceae</taxon>
        <taxon>Dyella</taxon>
    </lineage>
</organism>